<protein>
    <submittedName>
        <fullName evidence="2">Uncharacterized protein</fullName>
    </submittedName>
</protein>
<dbReference type="EMBL" id="JAATWM020000023">
    <property type="protein sequence ID" value="KAF9875198.1"/>
    <property type="molecule type" value="Genomic_DNA"/>
</dbReference>
<name>A0A9P6I0S4_9PEZI</name>
<comment type="caution">
    <text evidence="2">The sequence shown here is derived from an EMBL/GenBank/DDBJ whole genome shotgun (WGS) entry which is preliminary data.</text>
</comment>
<feature type="compositionally biased region" description="Acidic residues" evidence="1">
    <location>
        <begin position="72"/>
        <end position="87"/>
    </location>
</feature>
<dbReference type="GeneID" id="62163255"/>
<feature type="compositionally biased region" description="Polar residues" evidence="1">
    <location>
        <begin position="1"/>
        <end position="10"/>
    </location>
</feature>
<sequence>MDKQTGTNANGKEAKDGSGSDNSGKADDGKIAEAVLKVITRPARRAPRKRVGDASQLDTADDDKYDDAWLPEYDEGPADEKIVEEEWVEVKKPKPTR</sequence>
<feature type="compositionally biased region" description="Basic and acidic residues" evidence="1">
    <location>
        <begin position="12"/>
        <end position="31"/>
    </location>
</feature>
<accession>A0A9P6I0S4</accession>
<reference evidence="2" key="2">
    <citation type="submission" date="2020-11" db="EMBL/GenBank/DDBJ databases">
        <title>Whole genome sequencing of Colletotrichum sp.</title>
        <authorList>
            <person name="Li H."/>
        </authorList>
    </citation>
    <scope>NUCLEOTIDE SEQUENCE</scope>
    <source>
        <strain evidence="2">CkLH20</strain>
    </source>
</reference>
<dbReference type="OrthoDB" id="4850383at2759"/>
<reference evidence="2" key="1">
    <citation type="submission" date="2020-03" db="EMBL/GenBank/DDBJ databases">
        <authorList>
            <person name="He L."/>
        </authorList>
    </citation>
    <scope>NUCLEOTIDE SEQUENCE</scope>
    <source>
        <strain evidence="2">CkLH20</strain>
    </source>
</reference>
<keyword evidence="3" id="KW-1185">Reference proteome</keyword>
<dbReference type="Proteomes" id="UP000781932">
    <property type="component" value="Unassembled WGS sequence"/>
</dbReference>
<dbReference type="RefSeq" id="XP_038744659.1">
    <property type="nucleotide sequence ID" value="XM_038890181.1"/>
</dbReference>
<proteinExistence type="predicted"/>
<gene>
    <name evidence="2" type="ORF">CkaCkLH20_07464</name>
</gene>
<evidence type="ECO:0000313" key="2">
    <source>
        <dbReference type="EMBL" id="KAF9875198.1"/>
    </source>
</evidence>
<evidence type="ECO:0000313" key="3">
    <source>
        <dbReference type="Proteomes" id="UP000781932"/>
    </source>
</evidence>
<feature type="compositionally biased region" description="Basic and acidic residues" evidence="1">
    <location>
        <begin position="88"/>
        <end position="97"/>
    </location>
</feature>
<dbReference type="AlphaFoldDB" id="A0A9P6I0S4"/>
<evidence type="ECO:0000256" key="1">
    <source>
        <dbReference type="SAM" id="MobiDB-lite"/>
    </source>
</evidence>
<organism evidence="2 3">
    <name type="scientific">Colletotrichum karsti</name>
    <dbReference type="NCBI Taxonomy" id="1095194"/>
    <lineage>
        <taxon>Eukaryota</taxon>
        <taxon>Fungi</taxon>
        <taxon>Dikarya</taxon>
        <taxon>Ascomycota</taxon>
        <taxon>Pezizomycotina</taxon>
        <taxon>Sordariomycetes</taxon>
        <taxon>Hypocreomycetidae</taxon>
        <taxon>Glomerellales</taxon>
        <taxon>Glomerellaceae</taxon>
        <taxon>Colletotrichum</taxon>
        <taxon>Colletotrichum boninense species complex</taxon>
    </lineage>
</organism>
<feature type="region of interest" description="Disordered" evidence="1">
    <location>
        <begin position="1"/>
        <end position="97"/>
    </location>
</feature>